<keyword evidence="2" id="KW-0646">Protease inhibitor</keyword>
<dbReference type="InterPro" id="IPR000240">
    <property type="entry name" value="Serpin_B9/Maspin"/>
</dbReference>
<proteinExistence type="inferred from homology"/>
<evidence type="ECO:0000313" key="5">
    <source>
        <dbReference type="EMBL" id="KAK7795360.1"/>
    </source>
</evidence>
<dbReference type="InterPro" id="IPR042178">
    <property type="entry name" value="Serpin_sf_1"/>
</dbReference>
<dbReference type="EMBL" id="JBBHLL010002554">
    <property type="protein sequence ID" value="KAK7795360.1"/>
    <property type="molecule type" value="Genomic_DNA"/>
</dbReference>
<dbReference type="InterPro" id="IPR036186">
    <property type="entry name" value="Serpin_sf"/>
</dbReference>
<evidence type="ECO:0000256" key="1">
    <source>
        <dbReference type="ARBA" id="ARBA00006426"/>
    </source>
</evidence>
<dbReference type="AlphaFoldDB" id="A0AAW0H0H4"/>
<keyword evidence="6" id="KW-1185">Reference proteome</keyword>
<keyword evidence="3" id="KW-0722">Serine protease inhibitor</keyword>
<dbReference type="GO" id="GO:0005737">
    <property type="term" value="C:cytoplasm"/>
    <property type="evidence" value="ECO:0007669"/>
    <property type="project" value="TreeGrafter"/>
</dbReference>
<dbReference type="PRINTS" id="PR00676">
    <property type="entry name" value="MASPIN"/>
</dbReference>
<dbReference type="InterPro" id="IPR023796">
    <property type="entry name" value="Serpin_dom"/>
</dbReference>
<dbReference type="FunFam" id="3.30.497.10:FF:000001">
    <property type="entry name" value="Serine protease inhibitor"/>
    <property type="match status" value="1"/>
</dbReference>
<dbReference type="GO" id="GO:0005615">
    <property type="term" value="C:extracellular space"/>
    <property type="evidence" value="ECO:0007669"/>
    <property type="project" value="InterPro"/>
</dbReference>
<organism evidence="5 6">
    <name type="scientific">Myodes glareolus</name>
    <name type="common">Bank vole</name>
    <name type="synonym">Clethrionomys glareolus</name>
    <dbReference type="NCBI Taxonomy" id="447135"/>
    <lineage>
        <taxon>Eukaryota</taxon>
        <taxon>Metazoa</taxon>
        <taxon>Chordata</taxon>
        <taxon>Craniata</taxon>
        <taxon>Vertebrata</taxon>
        <taxon>Euteleostomi</taxon>
        <taxon>Mammalia</taxon>
        <taxon>Eutheria</taxon>
        <taxon>Euarchontoglires</taxon>
        <taxon>Glires</taxon>
        <taxon>Rodentia</taxon>
        <taxon>Myomorpha</taxon>
        <taxon>Muroidea</taxon>
        <taxon>Cricetidae</taxon>
        <taxon>Arvicolinae</taxon>
        <taxon>Myodes</taxon>
    </lineage>
</organism>
<dbReference type="InterPro" id="IPR042185">
    <property type="entry name" value="Serpin_sf_2"/>
</dbReference>
<reference evidence="5 6" key="1">
    <citation type="journal article" date="2023" name="bioRxiv">
        <title>Conserved and derived expression patterns and positive selection on dental genes reveal complex evolutionary context of ever-growing rodent molars.</title>
        <authorList>
            <person name="Calamari Z.T."/>
            <person name="Song A."/>
            <person name="Cohen E."/>
            <person name="Akter M."/>
            <person name="Roy R.D."/>
            <person name="Hallikas O."/>
            <person name="Christensen M.M."/>
            <person name="Li P."/>
            <person name="Marangoni P."/>
            <person name="Jernvall J."/>
            <person name="Klein O.D."/>
        </authorList>
    </citation>
    <scope>NUCLEOTIDE SEQUENCE [LARGE SCALE GENOMIC DNA]</scope>
    <source>
        <strain evidence="5">V071</strain>
    </source>
</reference>
<dbReference type="InterPro" id="IPR023795">
    <property type="entry name" value="Serpin_CS"/>
</dbReference>
<comment type="similarity">
    <text evidence="1">Belongs to the serpin family. Ov-serpin subfamily.</text>
</comment>
<name>A0AAW0H0H4_MYOGA</name>
<dbReference type="Gene3D" id="2.30.39.10">
    <property type="entry name" value="Alpha-1-antitrypsin, domain 1"/>
    <property type="match status" value="1"/>
</dbReference>
<dbReference type="PROSITE" id="PS00284">
    <property type="entry name" value="SERPIN"/>
    <property type="match status" value="1"/>
</dbReference>
<dbReference type="GO" id="GO:0004867">
    <property type="term" value="F:serine-type endopeptidase inhibitor activity"/>
    <property type="evidence" value="ECO:0007669"/>
    <property type="project" value="UniProtKB-KW"/>
</dbReference>
<sequence length="386" mass="44137">MSEEKTRQLCIMNTLSEANGTFAIHLLKILCQNNPSKNVCYSPVSISSALAMVLLGAKGDTAVQISQTLGLNTEEDIHRGFQCLLSTLNKPDRKYLLRMANRIFAENSCEIPPTYKESCLQFYHSELEQLSFAKAPEESRKHINTWVSKQTEGKIPELLSGGSVDSETRLVLVNALYFNGKWHQPFEHTLTREMPFKINQSEKRPVQMMRQEDTFNHAYVKEVQAQVLVMPYESMELSFVVLLPDDDVDLSQVENNLTFEKLTAWTKPDYMKRIYIKVFLPKFKMEENYEMGSMFQHLRMVDVFQGSKADSSAMSPEKNLRLSKFVHKSVVEVNEEGTEAAAASAIISYDCDREPALTFCANRPFLFFIRHNETNSLLFCGRFSSP</sequence>
<gene>
    <name evidence="5" type="ORF">U0070_010639</name>
</gene>
<evidence type="ECO:0000313" key="6">
    <source>
        <dbReference type="Proteomes" id="UP001488838"/>
    </source>
</evidence>
<dbReference type="PANTHER" id="PTHR11461:SF350">
    <property type="entry name" value="SERPIN B9"/>
    <property type="match status" value="1"/>
</dbReference>
<comment type="caution">
    <text evidence="5">The sequence shown here is derived from an EMBL/GenBank/DDBJ whole genome shotgun (WGS) entry which is preliminary data.</text>
</comment>
<dbReference type="Proteomes" id="UP001488838">
    <property type="component" value="Unassembled WGS sequence"/>
</dbReference>
<dbReference type="InterPro" id="IPR000215">
    <property type="entry name" value="Serpin_fam"/>
</dbReference>
<evidence type="ECO:0000256" key="3">
    <source>
        <dbReference type="ARBA" id="ARBA00022900"/>
    </source>
</evidence>
<dbReference type="SUPFAM" id="SSF56574">
    <property type="entry name" value="Serpins"/>
    <property type="match status" value="1"/>
</dbReference>
<accession>A0AAW0H0H4</accession>
<protein>
    <recommendedName>
        <fullName evidence="4">Serpin domain-containing protein</fullName>
    </recommendedName>
</protein>
<dbReference type="Pfam" id="PF00079">
    <property type="entry name" value="Serpin"/>
    <property type="match status" value="1"/>
</dbReference>
<dbReference type="PANTHER" id="PTHR11461">
    <property type="entry name" value="SERINE PROTEASE INHIBITOR, SERPIN"/>
    <property type="match status" value="1"/>
</dbReference>
<dbReference type="FunFam" id="2.30.39.10:FF:000001">
    <property type="entry name" value="Serpin family B member 2"/>
    <property type="match status" value="1"/>
</dbReference>
<evidence type="ECO:0000259" key="4">
    <source>
        <dbReference type="SMART" id="SM00093"/>
    </source>
</evidence>
<evidence type="ECO:0000256" key="2">
    <source>
        <dbReference type="ARBA" id="ARBA00022690"/>
    </source>
</evidence>
<dbReference type="Gene3D" id="3.30.497.10">
    <property type="entry name" value="Antithrombin, subunit I, domain 2"/>
    <property type="match status" value="1"/>
</dbReference>
<dbReference type="SMART" id="SM00093">
    <property type="entry name" value="SERPIN"/>
    <property type="match status" value="1"/>
</dbReference>
<feature type="domain" description="Serpin" evidence="4">
    <location>
        <begin position="24"/>
        <end position="386"/>
    </location>
</feature>